<accession>A0A3N5BA67</accession>
<protein>
    <recommendedName>
        <fullName evidence="3">GGDEF domain-containing protein</fullName>
    </recommendedName>
</protein>
<dbReference type="InterPro" id="IPR043128">
    <property type="entry name" value="Rev_trsase/Diguanyl_cyclase"/>
</dbReference>
<keyword evidence="2" id="KW-1185">Reference proteome</keyword>
<dbReference type="OrthoDB" id="4986073at2"/>
<dbReference type="AlphaFoldDB" id="A0A3N5BA67"/>
<organism evidence="1 2">
    <name type="scientific">Aquisalibacillus elongatus</name>
    <dbReference type="NCBI Taxonomy" id="485577"/>
    <lineage>
        <taxon>Bacteria</taxon>
        <taxon>Bacillati</taxon>
        <taxon>Bacillota</taxon>
        <taxon>Bacilli</taxon>
        <taxon>Bacillales</taxon>
        <taxon>Bacillaceae</taxon>
        <taxon>Aquisalibacillus</taxon>
    </lineage>
</organism>
<dbReference type="Proteomes" id="UP000276443">
    <property type="component" value="Unassembled WGS sequence"/>
</dbReference>
<evidence type="ECO:0000313" key="2">
    <source>
        <dbReference type="Proteomes" id="UP000276443"/>
    </source>
</evidence>
<evidence type="ECO:0000313" key="1">
    <source>
        <dbReference type="EMBL" id="RPF54277.1"/>
    </source>
</evidence>
<reference evidence="1 2" key="1">
    <citation type="submission" date="2018-11" db="EMBL/GenBank/DDBJ databases">
        <title>Genomic Encyclopedia of Type Strains, Phase IV (KMG-IV): sequencing the most valuable type-strain genomes for metagenomic binning, comparative biology and taxonomic classification.</title>
        <authorList>
            <person name="Goeker M."/>
        </authorList>
    </citation>
    <scope>NUCLEOTIDE SEQUENCE [LARGE SCALE GENOMIC DNA]</scope>
    <source>
        <strain evidence="1 2">DSM 18090</strain>
    </source>
</reference>
<sequence length="452" mass="51739">MPHTLNNRFDPKPEINLGIIGPEDLIQKIKPVLKTFPSFQPYFYVATTYDLALETASNLKNSVDALMFLESHFYQAARNQLNLNIPIHHIPLASTGLYRSLFLINSKYKTKNISIDTISLDYVKQVLNELNENKYSIFAEDHSSITPFDEVIDFHIKTFRKHHSVALTGMSEIALRLKQLGIPYERVIPTNQDMIVALERALLATETRRNKESQIVLGLINLDEFRKVTEKYDSEHDVQLLKLKIQQMLLDYIKQIDGHLINLGSEYLFITTRGTFERETRGYKYIPLLYDAKKHIGVSLSIGVGFGQSASEAGNHARLALSQSKDTGGNVCYIVREDRSVIGPVEVTSESHYEQYNLSITDSSLLERAEKAGMSATYMTKLMARVSRHQKIDYTAQELATTLNITIRSAHRILLKWLDAELVRIIGEEKHTHKGRPRRIYRLNFVDEEVVQ</sequence>
<dbReference type="RefSeq" id="WP_124221141.1">
    <property type="nucleotide sequence ID" value="NZ_RKRF01000008.1"/>
</dbReference>
<dbReference type="EMBL" id="RKRF01000008">
    <property type="protein sequence ID" value="RPF54277.1"/>
    <property type="molecule type" value="Genomic_DNA"/>
</dbReference>
<dbReference type="Gene3D" id="3.30.70.270">
    <property type="match status" value="1"/>
</dbReference>
<comment type="caution">
    <text evidence="1">The sequence shown here is derived from an EMBL/GenBank/DDBJ whole genome shotgun (WGS) entry which is preliminary data.</text>
</comment>
<gene>
    <name evidence="1" type="ORF">EDC24_1474</name>
</gene>
<evidence type="ECO:0008006" key="3">
    <source>
        <dbReference type="Google" id="ProtNLM"/>
    </source>
</evidence>
<name>A0A3N5BA67_9BACI</name>
<proteinExistence type="predicted"/>